<keyword evidence="1" id="KW-0812">Transmembrane</keyword>
<reference evidence="2" key="1">
    <citation type="submission" date="2018-05" db="EMBL/GenBank/DDBJ databases">
        <authorList>
            <person name="Lanie J.A."/>
            <person name="Ng W.-L."/>
            <person name="Kazmierczak K.M."/>
            <person name="Andrzejewski T.M."/>
            <person name="Davidsen T.M."/>
            <person name="Wayne K.J."/>
            <person name="Tettelin H."/>
            <person name="Glass J.I."/>
            <person name="Rusch D."/>
            <person name="Podicherti R."/>
            <person name="Tsui H.-C.T."/>
            <person name="Winkler M.E."/>
        </authorList>
    </citation>
    <scope>NUCLEOTIDE SEQUENCE</scope>
</reference>
<feature type="transmembrane region" description="Helical" evidence="1">
    <location>
        <begin position="217"/>
        <end position="237"/>
    </location>
</feature>
<dbReference type="PANTHER" id="PTHR33876:SF4">
    <property type="entry name" value="CHLOROPLAST PROTEIN FOR GROWTH AND FERTILITY 2"/>
    <property type="match status" value="1"/>
</dbReference>
<dbReference type="EMBL" id="UINC01003231">
    <property type="protein sequence ID" value="SVA04500.1"/>
    <property type="molecule type" value="Genomic_DNA"/>
</dbReference>
<keyword evidence="1" id="KW-0472">Membrane</keyword>
<feature type="transmembrane region" description="Helical" evidence="1">
    <location>
        <begin position="185"/>
        <end position="211"/>
    </location>
</feature>
<keyword evidence="1" id="KW-1133">Transmembrane helix</keyword>
<name>A0A381SKC0_9ZZZZ</name>
<feature type="transmembrane region" description="Helical" evidence="1">
    <location>
        <begin position="81"/>
        <end position="101"/>
    </location>
</feature>
<feature type="transmembrane region" description="Helical" evidence="1">
    <location>
        <begin position="49"/>
        <end position="69"/>
    </location>
</feature>
<accession>A0A381SKC0</accession>
<proteinExistence type="predicted"/>
<evidence type="ECO:0000256" key="1">
    <source>
        <dbReference type="SAM" id="Phobius"/>
    </source>
</evidence>
<organism evidence="2">
    <name type="scientific">marine metagenome</name>
    <dbReference type="NCBI Taxonomy" id="408172"/>
    <lineage>
        <taxon>unclassified sequences</taxon>
        <taxon>metagenomes</taxon>
        <taxon>ecological metagenomes</taxon>
    </lineage>
</organism>
<gene>
    <name evidence="2" type="ORF">METZ01_LOCUS57354</name>
</gene>
<evidence type="ECO:0000313" key="2">
    <source>
        <dbReference type="EMBL" id="SVA04500.1"/>
    </source>
</evidence>
<feature type="transmembrane region" description="Helical" evidence="1">
    <location>
        <begin position="154"/>
        <end position="173"/>
    </location>
</feature>
<protein>
    <recommendedName>
        <fullName evidence="3">Urease accessory protein UreH-like transmembrane domain-containing protein</fullName>
    </recommendedName>
</protein>
<dbReference type="PANTHER" id="PTHR33876">
    <property type="entry name" value="UNNAMED PRODUCT"/>
    <property type="match status" value="1"/>
</dbReference>
<dbReference type="InterPro" id="IPR052776">
    <property type="entry name" value="Chloro_ReproSupport/MetalTrans"/>
</dbReference>
<sequence>MNAESGALAAIILGFLLGLKHATDADHVVAVSTIVNQYRSAFRGIWVGASWGLGHTAPLILIGLIILALKGAVLDFYEEVAPVFEFGVGVMLVFLGLQVYWNLRKGRLHVHQHAHEGTAHLHIHGTHEAEDEPAVEKRHGIFSPGKPFFRMKSFIIGMVHGLAGSAAVMLALLPTIDSFLAGISYLVLFGVGTVLSMAIITIVLSIPFAITGAYQKLNIIVSGVAGAISIIFGIALMSDIALDTAIIPF</sequence>
<evidence type="ECO:0008006" key="3">
    <source>
        <dbReference type="Google" id="ProtNLM"/>
    </source>
</evidence>
<dbReference type="AlphaFoldDB" id="A0A381SKC0"/>